<organism evidence="2 3">
    <name type="scientific">Ensete ventricosum</name>
    <name type="common">Abyssinian banana</name>
    <name type="synonym">Musa ensete</name>
    <dbReference type="NCBI Taxonomy" id="4639"/>
    <lineage>
        <taxon>Eukaryota</taxon>
        <taxon>Viridiplantae</taxon>
        <taxon>Streptophyta</taxon>
        <taxon>Embryophyta</taxon>
        <taxon>Tracheophyta</taxon>
        <taxon>Spermatophyta</taxon>
        <taxon>Magnoliopsida</taxon>
        <taxon>Liliopsida</taxon>
        <taxon>Zingiberales</taxon>
        <taxon>Musaceae</taxon>
        <taxon>Ensete</taxon>
    </lineage>
</organism>
<dbReference type="AlphaFoldDB" id="A0A426XXF4"/>
<evidence type="ECO:0000256" key="1">
    <source>
        <dbReference type="SAM" id="MobiDB-lite"/>
    </source>
</evidence>
<dbReference type="EMBL" id="AMZH03016668">
    <property type="protein sequence ID" value="RRT44134.1"/>
    <property type="molecule type" value="Genomic_DNA"/>
</dbReference>
<comment type="caution">
    <text evidence="2">The sequence shown here is derived from an EMBL/GenBank/DDBJ whole genome shotgun (WGS) entry which is preliminary data.</text>
</comment>
<accession>A0A426XXF4</accession>
<evidence type="ECO:0000313" key="2">
    <source>
        <dbReference type="EMBL" id="RRT44134.1"/>
    </source>
</evidence>
<evidence type="ECO:0000313" key="3">
    <source>
        <dbReference type="Proteomes" id="UP000287651"/>
    </source>
</evidence>
<proteinExistence type="predicted"/>
<feature type="compositionally biased region" description="Basic and acidic residues" evidence="1">
    <location>
        <begin position="68"/>
        <end position="78"/>
    </location>
</feature>
<feature type="region of interest" description="Disordered" evidence="1">
    <location>
        <begin position="155"/>
        <end position="174"/>
    </location>
</feature>
<dbReference type="Proteomes" id="UP000287651">
    <property type="component" value="Unassembled WGS sequence"/>
</dbReference>
<name>A0A426XXF4_ENSVE</name>
<feature type="region of interest" description="Disordered" evidence="1">
    <location>
        <begin position="61"/>
        <end position="86"/>
    </location>
</feature>
<reference evidence="2 3" key="1">
    <citation type="journal article" date="2014" name="Agronomy (Basel)">
        <title>A Draft Genome Sequence for Ensete ventricosum, the Drought-Tolerant Tree Against Hunger.</title>
        <authorList>
            <person name="Harrison J."/>
            <person name="Moore K.A."/>
            <person name="Paszkiewicz K."/>
            <person name="Jones T."/>
            <person name="Grant M."/>
            <person name="Ambacheew D."/>
            <person name="Muzemil S."/>
            <person name="Studholme D.J."/>
        </authorList>
    </citation>
    <scope>NUCLEOTIDE SEQUENCE [LARGE SCALE GENOMIC DNA]</scope>
</reference>
<protein>
    <submittedName>
        <fullName evidence="2">Uncharacterized protein</fullName>
    </submittedName>
</protein>
<gene>
    <name evidence="2" type="ORF">B296_00046643</name>
</gene>
<sequence length="174" mass="18405">MECSLPCFLNSNPIGVNDGVSVTGVACMQWLGSLNGVVFHMHDCGTVKALRPVRIGNKQAWPCTQTSPRKEENEDDGVRWGLKGGKVPSGRRGEGLEAVSREGGSTASFLYAALCLLSMVGFFLSHRSGSKSSPSGTHTNHTVAELSLLTRSSSSSLLPLSEGGSGSLRGRKLR</sequence>